<keyword evidence="5" id="KW-0503">Monooxygenase</keyword>
<reference evidence="5" key="2">
    <citation type="submission" date="2020-09" db="EMBL/GenBank/DDBJ databases">
        <authorList>
            <person name="Sun Q."/>
            <person name="Ohkuma M."/>
        </authorList>
    </citation>
    <scope>NUCLEOTIDE SEQUENCE</scope>
    <source>
        <strain evidence="5">JCM 13064</strain>
    </source>
</reference>
<dbReference type="CDD" id="cd04730">
    <property type="entry name" value="NPD_like"/>
    <property type="match status" value="1"/>
</dbReference>
<evidence type="ECO:0000313" key="6">
    <source>
        <dbReference type="Proteomes" id="UP000645217"/>
    </source>
</evidence>
<dbReference type="PANTHER" id="PTHR32332:SF38">
    <property type="entry name" value="MONOOXYGENASE RV1533-RELATED"/>
    <property type="match status" value="1"/>
</dbReference>
<dbReference type="Proteomes" id="UP000645217">
    <property type="component" value="Unassembled WGS sequence"/>
</dbReference>
<keyword evidence="2" id="KW-0288">FMN</keyword>
<dbReference type="PANTHER" id="PTHR32332">
    <property type="entry name" value="2-NITROPROPANE DIOXYGENASE"/>
    <property type="match status" value="1"/>
</dbReference>
<gene>
    <name evidence="5" type="ORF">GCM10007964_60780</name>
</gene>
<evidence type="ECO:0000256" key="3">
    <source>
        <dbReference type="ARBA" id="ARBA00023002"/>
    </source>
</evidence>
<dbReference type="InterPro" id="IPR013785">
    <property type="entry name" value="Aldolase_TIM"/>
</dbReference>
<dbReference type="Pfam" id="PF03060">
    <property type="entry name" value="NMO"/>
    <property type="match status" value="1"/>
</dbReference>
<keyword evidence="6" id="KW-1185">Reference proteome</keyword>
<dbReference type="AlphaFoldDB" id="A0A917RIZ9"/>
<dbReference type="EMBL" id="BMNT01000040">
    <property type="protein sequence ID" value="GGL10456.1"/>
    <property type="molecule type" value="Genomic_DNA"/>
</dbReference>
<feature type="compositionally biased region" description="Basic residues" evidence="4">
    <location>
        <begin position="20"/>
        <end position="29"/>
    </location>
</feature>
<protein>
    <submittedName>
        <fullName evidence="5">Monooxygenase</fullName>
    </submittedName>
</protein>
<keyword evidence="3" id="KW-0560">Oxidoreductase</keyword>
<evidence type="ECO:0000256" key="4">
    <source>
        <dbReference type="SAM" id="MobiDB-lite"/>
    </source>
</evidence>
<evidence type="ECO:0000256" key="1">
    <source>
        <dbReference type="ARBA" id="ARBA00022630"/>
    </source>
</evidence>
<dbReference type="SUPFAM" id="SSF51412">
    <property type="entry name" value="Inosine monophosphate dehydrogenase (IMPDH)"/>
    <property type="match status" value="1"/>
</dbReference>
<accession>A0A917RIZ9</accession>
<keyword evidence="1" id="KW-0285">Flavoprotein</keyword>
<evidence type="ECO:0000313" key="5">
    <source>
        <dbReference type="EMBL" id="GGL10456.1"/>
    </source>
</evidence>
<organism evidence="5 6">
    <name type="scientific">Sphaerisporangium melleum</name>
    <dbReference type="NCBI Taxonomy" id="321316"/>
    <lineage>
        <taxon>Bacteria</taxon>
        <taxon>Bacillati</taxon>
        <taxon>Actinomycetota</taxon>
        <taxon>Actinomycetes</taxon>
        <taxon>Streptosporangiales</taxon>
        <taxon>Streptosporangiaceae</taxon>
        <taxon>Sphaerisporangium</taxon>
    </lineage>
</organism>
<dbReference type="GO" id="GO:0018580">
    <property type="term" value="F:nitronate monooxygenase activity"/>
    <property type="evidence" value="ECO:0007669"/>
    <property type="project" value="InterPro"/>
</dbReference>
<proteinExistence type="predicted"/>
<comment type="caution">
    <text evidence="5">The sequence shown here is derived from an EMBL/GenBank/DDBJ whole genome shotgun (WGS) entry which is preliminary data.</text>
</comment>
<dbReference type="InterPro" id="IPR004136">
    <property type="entry name" value="NMO"/>
</dbReference>
<evidence type="ECO:0000256" key="2">
    <source>
        <dbReference type="ARBA" id="ARBA00022643"/>
    </source>
</evidence>
<name>A0A917RIZ9_9ACTN</name>
<feature type="region of interest" description="Disordered" evidence="4">
    <location>
        <begin position="1"/>
        <end position="42"/>
    </location>
</feature>
<sequence length="435" mass="45953">MDARATGPRARALHDERPGYRRPRPRHRPRWAERAGLDRGGPAGYRHGMRSEIAQMFGVEFPLFAFSHSREVVAAVTNAGGFGVLGAAACSPGQLDRKLSWLDRQVHGRPYGVSVLVPRRLDRAAADPAARLMEHIPDVHRDFVAHLFAKYGVGGGRRFTPDSVGGPPDEVGRRVTSSGATGLVDVALRHPVRLVAGGLGPPPAEMVDRTRAAGVPIAALVGTVEHARRQVAAGADLIVAQGTEAGGHTGEVATMVLVPQVVDAVAPVPVLAAGGIANGRQMAAALALGAAGVWCGSVWLTTEEAETPAVVKRKLLAAGSLDTVRSRSRTGKPARQLVSAWTEEWDDAPESPGPLPMPLQILLAEGALARIADAAEKGEPGAQELVNHFVGQVVGQLDRVRPARQVADEMIAEFTTAVTRLTRLTGTRPTGRPPR</sequence>
<reference evidence="5" key="1">
    <citation type="journal article" date="2014" name="Int. J. Syst. Evol. Microbiol.">
        <title>Complete genome sequence of Corynebacterium casei LMG S-19264T (=DSM 44701T), isolated from a smear-ripened cheese.</title>
        <authorList>
            <consortium name="US DOE Joint Genome Institute (JGI-PGF)"/>
            <person name="Walter F."/>
            <person name="Albersmeier A."/>
            <person name="Kalinowski J."/>
            <person name="Ruckert C."/>
        </authorList>
    </citation>
    <scope>NUCLEOTIDE SEQUENCE</scope>
    <source>
        <strain evidence="5">JCM 13064</strain>
    </source>
</reference>
<dbReference type="Gene3D" id="3.20.20.70">
    <property type="entry name" value="Aldolase class I"/>
    <property type="match status" value="1"/>
</dbReference>